<evidence type="ECO:0000313" key="9">
    <source>
        <dbReference type="Proteomes" id="UP000186112"/>
    </source>
</evidence>
<keyword evidence="4 5" id="KW-0975">Bacterial flagellum</keyword>
<comment type="subunit">
    <text evidence="2 5">Homopentamer.</text>
</comment>
<dbReference type="RefSeq" id="WP_075724391.1">
    <property type="nucleotide sequence ID" value="NZ_LTDM01000003.1"/>
</dbReference>
<dbReference type="InterPro" id="IPR010810">
    <property type="entry name" value="Flagellin_hook_IN_motif"/>
</dbReference>
<reference evidence="8 9" key="1">
    <citation type="submission" date="2016-02" db="EMBL/GenBank/DDBJ databases">
        <title>Genome sequence of Tissierella creatinophila DSM 6911.</title>
        <authorList>
            <person name="Poehlein A."/>
            <person name="Daniel R."/>
        </authorList>
    </citation>
    <scope>NUCLEOTIDE SEQUENCE [LARGE SCALE GENOMIC DNA]</scope>
    <source>
        <strain evidence="8 9">DSM 6911</strain>
    </source>
</reference>
<dbReference type="PANTHER" id="PTHR30288">
    <property type="entry name" value="FLAGELLAR CAP/ASSEMBLY PROTEIN FLID"/>
    <property type="match status" value="1"/>
</dbReference>
<dbReference type="AlphaFoldDB" id="A0A1U7M926"/>
<evidence type="ECO:0000313" key="8">
    <source>
        <dbReference type="EMBL" id="OLS03781.1"/>
    </source>
</evidence>
<organism evidence="8 9">
    <name type="scientific">Tissierella creatinophila DSM 6911</name>
    <dbReference type="NCBI Taxonomy" id="1123403"/>
    <lineage>
        <taxon>Bacteria</taxon>
        <taxon>Bacillati</taxon>
        <taxon>Bacillota</taxon>
        <taxon>Tissierellia</taxon>
        <taxon>Tissierellales</taxon>
        <taxon>Tissierellaceae</taxon>
        <taxon>Tissierella</taxon>
    </lineage>
</organism>
<dbReference type="EMBL" id="LTDM01000003">
    <property type="protein sequence ID" value="OLS03781.1"/>
    <property type="molecule type" value="Genomic_DNA"/>
</dbReference>
<feature type="domain" description="Flagellar hook-associated protein 2 C-terminal" evidence="7">
    <location>
        <begin position="243"/>
        <end position="469"/>
    </location>
</feature>
<dbReference type="InterPro" id="IPR010809">
    <property type="entry name" value="FliD_C"/>
</dbReference>
<dbReference type="GO" id="GO:0071973">
    <property type="term" value="P:bacterial-type flagellum-dependent cell motility"/>
    <property type="evidence" value="ECO:0007669"/>
    <property type="project" value="TreeGrafter"/>
</dbReference>
<dbReference type="GO" id="GO:0009424">
    <property type="term" value="C:bacterial-type flagellum hook"/>
    <property type="evidence" value="ECO:0007669"/>
    <property type="project" value="UniProtKB-UniRule"/>
</dbReference>
<accession>A0A1U7M926</accession>
<keyword evidence="5" id="KW-0964">Secreted</keyword>
<dbReference type="GO" id="GO:0009421">
    <property type="term" value="C:bacterial-type flagellum filament cap"/>
    <property type="evidence" value="ECO:0007669"/>
    <property type="project" value="InterPro"/>
</dbReference>
<dbReference type="GO" id="GO:0007155">
    <property type="term" value="P:cell adhesion"/>
    <property type="evidence" value="ECO:0007669"/>
    <property type="project" value="InterPro"/>
</dbReference>
<comment type="subcellular location">
    <subcellularLocation>
        <location evidence="5">Secreted</location>
    </subcellularLocation>
    <subcellularLocation>
        <location evidence="5">Bacterial flagellum</location>
    </subcellularLocation>
</comment>
<comment type="function">
    <text evidence="5">Required for morphogenesis and for the elongation of the flagellar filament by facilitating polymerization of the flagellin monomers at the tip of growing filament. Forms a capping structure, which prevents flagellin subunits (transported through the central channel of the flagellum) from leaking out without polymerization at the distal end.</text>
</comment>
<evidence type="ECO:0000256" key="5">
    <source>
        <dbReference type="RuleBase" id="RU362066"/>
    </source>
</evidence>
<dbReference type="Pfam" id="PF02465">
    <property type="entry name" value="FliD_N"/>
    <property type="match status" value="1"/>
</dbReference>
<feature type="domain" description="Flagellar hook-associated protein 2 N-terminal" evidence="6">
    <location>
        <begin position="11"/>
        <end position="105"/>
    </location>
</feature>
<sequence length="488" mass="53730">MAGINFIGSYSGIDQATIDKLMEAERMPLKQLTNKHVNITAKKDAWKDVNTRLNSLFEKMKSLKNSSTFNSKVATSSDEKFVSMSAGTSAAEGKYNIYVKQLATNSSITGKKVLPPEKIGSEENIKKMLDVEGKFEIKNADKKTIEIEVKKEDSLQSIANKINSSMTKAIGEEGKEGYKAPEKIGIKATVVDNRLVLTDEKTGERTISLENESNGILSKIGLSSTTGWIEDETTGGYGFKKGNQAEFTLNGIKIKRDTNTINDAIEGVVINLNKAHDTGQLDTVNISTDTEKAAKAVQDFVDQYNSTMKFIEEKTAAGDPKVPGSKGILAGESSLIRLQTSLRKLVTDKLTVSGSDIKDASQIGISTLDRFGDLTFDKTKFLDALEKDSESVMNFLSPKEGVGLVDKVNDYINGFISKEDGVIKSQNESLEKAIKDLNSRIESFETRMEKKEKYYIKMFTALDLAMMKAEDQMGWLQGQVDAMNGIKR</sequence>
<comment type="similarity">
    <text evidence="1 5">Belongs to the FliD family.</text>
</comment>
<keyword evidence="8" id="KW-0969">Cilium</keyword>
<feature type="coiled-coil region" evidence="5">
    <location>
        <begin position="427"/>
        <end position="454"/>
    </location>
</feature>
<evidence type="ECO:0000256" key="2">
    <source>
        <dbReference type="ARBA" id="ARBA00011255"/>
    </source>
</evidence>
<keyword evidence="8" id="KW-0282">Flagellum</keyword>
<evidence type="ECO:0000256" key="3">
    <source>
        <dbReference type="ARBA" id="ARBA00023054"/>
    </source>
</evidence>
<evidence type="ECO:0000256" key="1">
    <source>
        <dbReference type="ARBA" id="ARBA00009764"/>
    </source>
</evidence>
<keyword evidence="3 5" id="KW-0175">Coiled coil</keyword>
<dbReference type="InterPro" id="IPR003481">
    <property type="entry name" value="FliD_N"/>
</dbReference>
<keyword evidence="9" id="KW-1185">Reference proteome</keyword>
<proteinExistence type="inferred from homology"/>
<dbReference type="OrthoDB" id="9776025at2"/>
<dbReference type="GO" id="GO:0005576">
    <property type="term" value="C:extracellular region"/>
    <property type="evidence" value="ECO:0007669"/>
    <property type="project" value="UniProtKB-SubCell"/>
</dbReference>
<dbReference type="Pfam" id="PF07196">
    <property type="entry name" value="Flagellin_IN"/>
    <property type="match status" value="1"/>
</dbReference>
<dbReference type="InterPro" id="IPR040026">
    <property type="entry name" value="FliD"/>
</dbReference>
<keyword evidence="8" id="KW-0966">Cell projection</keyword>
<gene>
    <name evidence="8" type="primary">fliD</name>
    <name evidence="8" type="ORF">TICRE_02940</name>
</gene>
<dbReference type="Proteomes" id="UP000186112">
    <property type="component" value="Unassembled WGS sequence"/>
</dbReference>
<evidence type="ECO:0000259" key="7">
    <source>
        <dbReference type="Pfam" id="PF07195"/>
    </source>
</evidence>
<evidence type="ECO:0000256" key="4">
    <source>
        <dbReference type="ARBA" id="ARBA00023143"/>
    </source>
</evidence>
<dbReference type="Pfam" id="PF07195">
    <property type="entry name" value="FliD_C"/>
    <property type="match status" value="1"/>
</dbReference>
<evidence type="ECO:0000259" key="6">
    <source>
        <dbReference type="Pfam" id="PF02465"/>
    </source>
</evidence>
<comment type="caution">
    <text evidence="8">The sequence shown here is derived from an EMBL/GenBank/DDBJ whole genome shotgun (WGS) entry which is preliminary data.</text>
</comment>
<dbReference type="PANTHER" id="PTHR30288:SF0">
    <property type="entry name" value="FLAGELLAR HOOK-ASSOCIATED PROTEIN 2"/>
    <property type="match status" value="1"/>
</dbReference>
<protein>
    <recommendedName>
        <fullName evidence="5">Flagellar hook-associated protein 2</fullName>
        <shortName evidence="5">HAP2</shortName>
    </recommendedName>
    <alternativeName>
        <fullName evidence="5">Flagellar cap protein</fullName>
    </alternativeName>
</protein>
<name>A0A1U7M926_TISCR</name>